<feature type="transmembrane region" description="Helical" evidence="6">
    <location>
        <begin position="260"/>
        <end position="281"/>
    </location>
</feature>
<dbReference type="InterPro" id="IPR037185">
    <property type="entry name" value="EmrE-like"/>
</dbReference>
<feature type="transmembrane region" description="Helical" evidence="6">
    <location>
        <begin position="92"/>
        <end position="110"/>
    </location>
</feature>
<evidence type="ECO:0000313" key="8">
    <source>
        <dbReference type="EMBL" id="SMF79879.1"/>
    </source>
</evidence>
<feature type="transmembrane region" description="Helical" evidence="6">
    <location>
        <begin position="171"/>
        <end position="191"/>
    </location>
</feature>
<feature type="domain" description="EamA" evidence="7">
    <location>
        <begin position="142"/>
        <end position="276"/>
    </location>
</feature>
<comment type="subcellular location">
    <subcellularLocation>
        <location evidence="1">Cell membrane</location>
        <topology evidence="1">Multi-pass membrane protein</topology>
    </subcellularLocation>
</comment>
<feature type="transmembrane region" description="Helical" evidence="6">
    <location>
        <begin position="235"/>
        <end position="254"/>
    </location>
</feature>
<organism evidence="8 9">
    <name type="scientific">Pseudobacteriovorax antillogorgiicola</name>
    <dbReference type="NCBI Taxonomy" id="1513793"/>
    <lineage>
        <taxon>Bacteria</taxon>
        <taxon>Pseudomonadati</taxon>
        <taxon>Bdellovibrionota</taxon>
        <taxon>Oligoflexia</taxon>
        <taxon>Oligoflexales</taxon>
        <taxon>Pseudobacteriovoracaceae</taxon>
        <taxon>Pseudobacteriovorax</taxon>
    </lineage>
</organism>
<accession>A0A1Y6CPS0</accession>
<evidence type="ECO:0000256" key="3">
    <source>
        <dbReference type="ARBA" id="ARBA00022692"/>
    </source>
</evidence>
<sequence length="307" mass="34684">MAKSSIAALLIPLTWAFSIILAKLGSESATPLVANSIRYTMIFVLCLPLFFLSRRVFPPTKYFIPVLLSSMLLYGSLLLSCIAVTSTTVMKAVFYGTFYCFFIPIIKIVMGSRFSVSLVYVYGLSLLGALCLARFELDYFNYGDLCALGSALLYGFYTVSIEKYSRQIKPSFLLSWQASFWFFFSLVMFLFDYSNHVAVKNLDSKFIGYIVIWSILTFFVYWLQNRVQQQVKASTLGFIMILDTPLAVLLALMIFKEQPIFIEILGAFIILLAVSLAPRLIRESNLQELASSCMKKNVTTKLSAKNI</sequence>
<keyword evidence="2" id="KW-1003">Cell membrane</keyword>
<feature type="transmembrane region" description="Helical" evidence="6">
    <location>
        <begin position="117"/>
        <end position="135"/>
    </location>
</feature>
<keyword evidence="9" id="KW-1185">Reference proteome</keyword>
<keyword evidence="5 6" id="KW-0472">Membrane</keyword>
<feature type="domain" description="EamA" evidence="7">
    <location>
        <begin position="6"/>
        <end position="132"/>
    </location>
</feature>
<dbReference type="EMBL" id="FWZT01000034">
    <property type="protein sequence ID" value="SMF79879.1"/>
    <property type="molecule type" value="Genomic_DNA"/>
</dbReference>
<feature type="transmembrane region" description="Helical" evidence="6">
    <location>
        <begin position="206"/>
        <end position="223"/>
    </location>
</feature>
<keyword evidence="3 6" id="KW-0812">Transmembrane</keyword>
<feature type="transmembrane region" description="Helical" evidence="6">
    <location>
        <begin position="141"/>
        <end position="159"/>
    </location>
</feature>
<dbReference type="Pfam" id="PF00892">
    <property type="entry name" value="EamA"/>
    <property type="match status" value="2"/>
</dbReference>
<evidence type="ECO:0000256" key="1">
    <source>
        <dbReference type="ARBA" id="ARBA00004651"/>
    </source>
</evidence>
<dbReference type="STRING" id="1513793.SAMN06296036_1348"/>
<gene>
    <name evidence="8" type="ORF">SAMN06296036_1348</name>
</gene>
<dbReference type="Proteomes" id="UP000192907">
    <property type="component" value="Unassembled WGS sequence"/>
</dbReference>
<feature type="transmembrane region" description="Helical" evidence="6">
    <location>
        <begin position="32"/>
        <end position="52"/>
    </location>
</feature>
<dbReference type="InterPro" id="IPR051258">
    <property type="entry name" value="Diverse_Substrate_Transporter"/>
</dbReference>
<dbReference type="InterPro" id="IPR000620">
    <property type="entry name" value="EamA_dom"/>
</dbReference>
<proteinExistence type="predicted"/>
<dbReference type="SUPFAM" id="SSF103481">
    <property type="entry name" value="Multidrug resistance efflux transporter EmrE"/>
    <property type="match status" value="1"/>
</dbReference>
<dbReference type="PANTHER" id="PTHR42920">
    <property type="entry name" value="OS03G0707200 PROTEIN-RELATED"/>
    <property type="match status" value="1"/>
</dbReference>
<evidence type="ECO:0000259" key="7">
    <source>
        <dbReference type="Pfam" id="PF00892"/>
    </source>
</evidence>
<protein>
    <submittedName>
        <fullName evidence="8">EamA-like transporter family protein</fullName>
    </submittedName>
</protein>
<dbReference type="AlphaFoldDB" id="A0A1Y6CPS0"/>
<evidence type="ECO:0000256" key="4">
    <source>
        <dbReference type="ARBA" id="ARBA00022989"/>
    </source>
</evidence>
<evidence type="ECO:0000256" key="2">
    <source>
        <dbReference type="ARBA" id="ARBA00022475"/>
    </source>
</evidence>
<evidence type="ECO:0000256" key="6">
    <source>
        <dbReference type="SAM" id="Phobius"/>
    </source>
</evidence>
<dbReference type="PANTHER" id="PTHR42920:SF5">
    <property type="entry name" value="EAMA DOMAIN-CONTAINING PROTEIN"/>
    <property type="match status" value="1"/>
</dbReference>
<reference evidence="9" key="1">
    <citation type="submission" date="2017-04" db="EMBL/GenBank/DDBJ databases">
        <authorList>
            <person name="Varghese N."/>
            <person name="Submissions S."/>
        </authorList>
    </citation>
    <scope>NUCLEOTIDE SEQUENCE [LARGE SCALE GENOMIC DNA]</scope>
    <source>
        <strain evidence="9">RKEM611</strain>
    </source>
</reference>
<evidence type="ECO:0000256" key="5">
    <source>
        <dbReference type="ARBA" id="ARBA00023136"/>
    </source>
</evidence>
<feature type="transmembrane region" description="Helical" evidence="6">
    <location>
        <begin position="64"/>
        <end position="86"/>
    </location>
</feature>
<dbReference type="GO" id="GO:0005886">
    <property type="term" value="C:plasma membrane"/>
    <property type="evidence" value="ECO:0007669"/>
    <property type="project" value="UniProtKB-SubCell"/>
</dbReference>
<evidence type="ECO:0000313" key="9">
    <source>
        <dbReference type="Proteomes" id="UP000192907"/>
    </source>
</evidence>
<name>A0A1Y6CPS0_9BACT</name>
<keyword evidence="4 6" id="KW-1133">Transmembrane helix</keyword>